<protein>
    <recommendedName>
        <fullName evidence="1">DUF4369 domain-containing protein</fullName>
    </recommendedName>
</protein>
<comment type="caution">
    <text evidence="2">The sequence shown here is derived from an EMBL/GenBank/DDBJ whole genome shotgun (WGS) entry which is preliminary data.</text>
</comment>
<feature type="domain" description="DUF4369" evidence="1">
    <location>
        <begin position="24"/>
        <end position="140"/>
    </location>
</feature>
<organism evidence="2 3">
    <name type="scientific">Pedobacter cryoconitis</name>
    <dbReference type="NCBI Taxonomy" id="188932"/>
    <lineage>
        <taxon>Bacteria</taxon>
        <taxon>Pseudomonadati</taxon>
        <taxon>Bacteroidota</taxon>
        <taxon>Sphingobacteriia</taxon>
        <taxon>Sphingobacteriales</taxon>
        <taxon>Sphingobacteriaceae</taxon>
        <taxon>Pedobacter</taxon>
    </lineage>
</organism>
<evidence type="ECO:0000313" key="2">
    <source>
        <dbReference type="EMBL" id="MBB6500201.1"/>
    </source>
</evidence>
<dbReference type="Pfam" id="PF14289">
    <property type="entry name" value="DUF4369"/>
    <property type="match status" value="1"/>
</dbReference>
<gene>
    <name evidence="2" type="ORF">HDF25_002345</name>
</gene>
<reference evidence="2 3" key="1">
    <citation type="submission" date="2020-08" db="EMBL/GenBank/DDBJ databases">
        <title>Genomic Encyclopedia of Type Strains, Phase IV (KMG-V): Genome sequencing to study the core and pangenomes of soil and plant-associated prokaryotes.</title>
        <authorList>
            <person name="Whitman W."/>
        </authorList>
    </citation>
    <scope>NUCLEOTIDE SEQUENCE [LARGE SCALE GENOMIC DNA]</scope>
    <source>
        <strain evidence="2 3">M2T3</strain>
    </source>
</reference>
<dbReference type="Proteomes" id="UP000521017">
    <property type="component" value="Unassembled WGS sequence"/>
</dbReference>
<evidence type="ECO:0000259" key="1">
    <source>
        <dbReference type="Pfam" id="PF14289"/>
    </source>
</evidence>
<dbReference type="RefSeq" id="WP_184624909.1">
    <property type="nucleotide sequence ID" value="NZ_JACHCC010000005.1"/>
</dbReference>
<name>A0A7X0J5V8_9SPHI</name>
<accession>A0A7X0J5V8</accession>
<proteinExistence type="predicted"/>
<evidence type="ECO:0000313" key="3">
    <source>
        <dbReference type="Proteomes" id="UP000521017"/>
    </source>
</evidence>
<sequence length="252" mass="28459">MKRILLFVLLSLPVLVFAQRGDFLLNGVIHHLKTPSKIYLNYLADGESVLDSAVTDQGKFTFKGKIGEPVLAEIIFDHRDEGAEKLGIKGEANFTGDILEEIDQRTDHILLYLEPGQFSVTAKDSIKYAEIKGSKLNEEYHAYLKYIATPRAAVAAVLRKFVYASAEKKQDDDFNFLIETEYDMSFSKLKSRQLIYIKSHPDSYFSLVALTEPYLNEELNFQELAPLYKDLSARVRATALGVMVAQAIEDAH</sequence>
<dbReference type="AlphaFoldDB" id="A0A7X0J5V8"/>
<dbReference type="InterPro" id="IPR025380">
    <property type="entry name" value="DUF4369"/>
</dbReference>
<dbReference type="EMBL" id="JACHCC010000005">
    <property type="protein sequence ID" value="MBB6500201.1"/>
    <property type="molecule type" value="Genomic_DNA"/>
</dbReference>